<proteinExistence type="inferred from homology"/>
<dbReference type="InterPro" id="IPR005119">
    <property type="entry name" value="LysR_subst-bd"/>
</dbReference>
<evidence type="ECO:0000313" key="7">
    <source>
        <dbReference type="Proteomes" id="UP001365846"/>
    </source>
</evidence>
<comment type="similarity">
    <text evidence="1">Belongs to the LysR transcriptional regulatory family.</text>
</comment>
<evidence type="ECO:0000313" key="6">
    <source>
        <dbReference type="EMBL" id="MEJ8814325.1"/>
    </source>
</evidence>
<dbReference type="InterPro" id="IPR036388">
    <property type="entry name" value="WH-like_DNA-bd_sf"/>
</dbReference>
<evidence type="ECO:0000256" key="1">
    <source>
        <dbReference type="ARBA" id="ARBA00009437"/>
    </source>
</evidence>
<dbReference type="Proteomes" id="UP001365846">
    <property type="component" value="Unassembled WGS sequence"/>
</dbReference>
<keyword evidence="3" id="KW-0238">DNA-binding</keyword>
<keyword evidence="7" id="KW-1185">Reference proteome</keyword>
<dbReference type="RefSeq" id="WP_340359556.1">
    <property type="nucleotide sequence ID" value="NZ_JBBKZU010000012.1"/>
</dbReference>
<dbReference type="SUPFAM" id="SSF53850">
    <property type="entry name" value="Periplasmic binding protein-like II"/>
    <property type="match status" value="1"/>
</dbReference>
<dbReference type="EMBL" id="JBBKZU010000012">
    <property type="protein sequence ID" value="MEJ8814325.1"/>
    <property type="molecule type" value="Genomic_DNA"/>
</dbReference>
<evidence type="ECO:0000256" key="3">
    <source>
        <dbReference type="ARBA" id="ARBA00023125"/>
    </source>
</evidence>
<organism evidence="6 7">
    <name type="scientific">Variovorax ureilyticus</name>
    <dbReference type="NCBI Taxonomy" id="1836198"/>
    <lineage>
        <taxon>Bacteria</taxon>
        <taxon>Pseudomonadati</taxon>
        <taxon>Pseudomonadota</taxon>
        <taxon>Betaproteobacteria</taxon>
        <taxon>Burkholderiales</taxon>
        <taxon>Comamonadaceae</taxon>
        <taxon>Variovorax</taxon>
    </lineage>
</organism>
<dbReference type="SMART" id="SM00418">
    <property type="entry name" value="HTH_ARSR"/>
    <property type="match status" value="1"/>
</dbReference>
<dbReference type="InterPro" id="IPR011991">
    <property type="entry name" value="ArsR-like_HTH"/>
</dbReference>
<reference evidence="6 7" key="1">
    <citation type="submission" date="2024-03" db="EMBL/GenBank/DDBJ databases">
        <title>Novel species of the genus Variovorax.</title>
        <authorList>
            <person name="Liu Q."/>
            <person name="Xin Y.-H."/>
        </authorList>
    </citation>
    <scope>NUCLEOTIDE SEQUENCE [LARGE SCALE GENOMIC DNA]</scope>
    <source>
        <strain evidence="6 7">KACC 18899</strain>
    </source>
</reference>
<dbReference type="PANTHER" id="PTHR30419">
    <property type="entry name" value="HTH-TYPE TRANSCRIPTIONAL REGULATOR YBHD"/>
    <property type="match status" value="1"/>
</dbReference>
<dbReference type="InterPro" id="IPR001845">
    <property type="entry name" value="HTH_ArsR_DNA-bd_dom"/>
</dbReference>
<evidence type="ECO:0000256" key="4">
    <source>
        <dbReference type="ARBA" id="ARBA00023163"/>
    </source>
</evidence>
<evidence type="ECO:0000259" key="5">
    <source>
        <dbReference type="PROSITE" id="PS50931"/>
    </source>
</evidence>
<comment type="caution">
    <text evidence="6">The sequence shown here is derived from an EMBL/GenBank/DDBJ whole genome shotgun (WGS) entry which is preliminary data.</text>
</comment>
<dbReference type="CDD" id="cd00090">
    <property type="entry name" value="HTH_ARSR"/>
    <property type="match status" value="1"/>
</dbReference>
<dbReference type="Gene3D" id="1.10.10.10">
    <property type="entry name" value="Winged helix-like DNA-binding domain superfamily/Winged helix DNA-binding domain"/>
    <property type="match status" value="1"/>
</dbReference>
<gene>
    <name evidence="6" type="ORF">WKW77_24790</name>
</gene>
<protein>
    <submittedName>
        <fullName evidence="6">LysR family transcriptional regulator</fullName>
    </submittedName>
</protein>
<dbReference type="Pfam" id="PF03466">
    <property type="entry name" value="LysR_substrate"/>
    <property type="match status" value="1"/>
</dbReference>
<name>A0ABU8VMW0_9BURK</name>
<dbReference type="CDD" id="cd08423">
    <property type="entry name" value="PBP2_LTTR_like_6"/>
    <property type="match status" value="1"/>
</dbReference>
<dbReference type="PROSITE" id="PS50931">
    <property type="entry name" value="HTH_LYSR"/>
    <property type="match status" value="1"/>
</dbReference>
<accession>A0ABU8VMW0</accession>
<dbReference type="InterPro" id="IPR000847">
    <property type="entry name" value="LysR_HTH_N"/>
</dbReference>
<dbReference type="Gene3D" id="3.40.190.10">
    <property type="entry name" value="Periplasmic binding protein-like II"/>
    <property type="match status" value="2"/>
</dbReference>
<dbReference type="SUPFAM" id="SSF46785">
    <property type="entry name" value="Winged helix' DNA-binding domain"/>
    <property type="match status" value="1"/>
</dbReference>
<keyword evidence="4" id="KW-0804">Transcription</keyword>
<dbReference type="Pfam" id="PF00126">
    <property type="entry name" value="HTH_1"/>
    <property type="match status" value="1"/>
</dbReference>
<dbReference type="InterPro" id="IPR050950">
    <property type="entry name" value="HTH-type_LysR_regulators"/>
</dbReference>
<dbReference type="PANTHER" id="PTHR30419:SF28">
    <property type="entry name" value="HTH-TYPE TRANSCRIPTIONAL REGULATOR BSDA"/>
    <property type="match status" value="1"/>
</dbReference>
<evidence type="ECO:0000256" key="2">
    <source>
        <dbReference type="ARBA" id="ARBA00023015"/>
    </source>
</evidence>
<sequence length="302" mass="32972">MDLARLRALRELSSRQTMAAVAQALHLTPSAVSQQLAQLEEEVGLALTERQGRGVRLTVAGEVLVEHTERMLTVLDEAKSDLALLKKQVAGKLRVATFPTVAAALLPSVIESLSADYPYLDVLLEEMEPADGLAALGSWGADIAFVDDLTIQLNHKERSVEQVHVVNDMLYALLPRGHRLSGKSTVSVAELKDEKWALDSASSFYAEFVANLCRRAGYEPRVNAECRGFEIIGAMVQGGCSISVIPGLRLAHPIPGTVAVKLRPEVSRRISLAYRRGDRKNPAVQLFVERLLSSKGVQTNRD</sequence>
<dbReference type="InterPro" id="IPR036390">
    <property type="entry name" value="WH_DNA-bd_sf"/>
</dbReference>
<keyword evidence="2" id="KW-0805">Transcription regulation</keyword>
<feature type="domain" description="HTH lysR-type" evidence="5">
    <location>
        <begin position="1"/>
        <end position="58"/>
    </location>
</feature>